<evidence type="ECO:0000256" key="8">
    <source>
        <dbReference type="ARBA" id="ARBA00038436"/>
    </source>
</evidence>
<comment type="caution">
    <text evidence="11">The sequence shown here is derived from an EMBL/GenBank/DDBJ whole genome shotgun (WGS) entry which is preliminary data.</text>
</comment>
<dbReference type="GO" id="GO:0022857">
    <property type="term" value="F:transmembrane transporter activity"/>
    <property type="evidence" value="ECO:0007669"/>
    <property type="project" value="TreeGrafter"/>
</dbReference>
<keyword evidence="3" id="KW-1003">Cell membrane</keyword>
<comment type="similarity">
    <text evidence="8">Belongs to the TRAP transporter small permease family.</text>
</comment>
<dbReference type="PANTHER" id="PTHR35011:SF2">
    <property type="entry name" value="2,3-DIKETO-L-GULONATE TRAP TRANSPORTER SMALL PERMEASE PROTEIN YIAM"/>
    <property type="match status" value="1"/>
</dbReference>
<dbReference type="AlphaFoldDB" id="A0A540V5N5"/>
<dbReference type="PANTHER" id="PTHR35011">
    <property type="entry name" value="2,3-DIKETO-L-GULONATE TRAP TRANSPORTER SMALL PERMEASE PROTEIN YIAM"/>
    <property type="match status" value="1"/>
</dbReference>
<dbReference type="InterPro" id="IPR055348">
    <property type="entry name" value="DctQ"/>
</dbReference>
<evidence type="ECO:0000256" key="6">
    <source>
        <dbReference type="ARBA" id="ARBA00022989"/>
    </source>
</evidence>
<evidence type="ECO:0000256" key="1">
    <source>
        <dbReference type="ARBA" id="ARBA00004429"/>
    </source>
</evidence>
<evidence type="ECO:0000256" key="7">
    <source>
        <dbReference type="ARBA" id="ARBA00023136"/>
    </source>
</evidence>
<proteinExistence type="inferred from homology"/>
<evidence type="ECO:0000313" key="11">
    <source>
        <dbReference type="EMBL" id="TQE92051.1"/>
    </source>
</evidence>
<dbReference type="EMBL" id="VIGD01000002">
    <property type="protein sequence ID" value="TQE92051.1"/>
    <property type="molecule type" value="Genomic_DNA"/>
</dbReference>
<evidence type="ECO:0000256" key="5">
    <source>
        <dbReference type="ARBA" id="ARBA00022692"/>
    </source>
</evidence>
<keyword evidence="4" id="KW-0997">Cell inner membrane</keyword>
<gene>
    <name evidence="11" type="ORF">FKZ59_02875</name>
</gene>
<protein>
    <submittedName>
        <fullName evidence="11">TRAP transporter small permease</fullName>
    </submittedName>
</protein>
<evidence type="ECO:0000313" key="12">
    <source>
        <dbReference type="Proteomes" id="UP000315753"/>
    </source>
</evidence>
<dbReference type="Proteomes" id="UP000315753">
    <property type="component" value="Unassembled WGS sequence"/>
</dbReference>
<feature type="domain" description="Tripartite ATP-independent periplasmic transporters DctQ component" evidence="10">
    <location>
        <begin position="37"/>
        <end position="168"/>
    </location>
</feature>
<dbReference type="InterPro" id="IPR007387">
    <property type="entry name" value="TRAP_DctQ"/>
</dbReference>
<feature type="transmembrane region" description="Helical" evidence="9">
    <location>
        <begin position="28"/>
        <end position="49"/>
    </location>
</feature>
<feature type="transmembrane region" description="Helical" evidence="9">
    <location>
        <begin position="142"/>
        <end position="160"/>
    </location>
</feature>
<sequence length="181" mass="20777">MNLFIDRRCFHLRVLSKISDVVYSIEKVLALILALTLMVSMVGGFFFRYVFKNPLLWSDELAIFCLIWITFIGGSMVLKEKASPAITILVDAVPDKYKKYIHAISNLILLIFVAYVLYLASDWIMKPNIFVQKSTALNWPKIYFYLSIPVSFAFATVHVINNTIQSFRQSEKDGGDFQSSR</sequence>
<organism evidence="11 12">
    <name type="scientific">Ureibacillus terrenus</name>
    <dbReference type="NCBI Taxonomy" id="118246"/>
    <lineage>
        <taxon>Bacteria</taxon>
        <taxon>Bacillati</taxon>
        <taxon>Bacillota</taxon>
        <taxon>Bacilli</taxon>
        <taxon>Bacillales</taxon>
        <taxon>Caryophanaceae</taxon>
        <taxon>Ureibacillus</taxon>
    </lineage>
</organism>
<name>A0A540V5N5_9BACL</name>
<keyword evidence="12" id="KW-1185">Reference proteome</keyword>
<feature type="transmembrane region" description="Helical" evidence="9">
    <location>
        <begin position="100"/>
        <end position="120"/>
    </location>
</feature>
<evidence type="ECO:0000256" key="9">
    <source>
        <dbReference type="SAM" id="Phobius"/>
    </source>
</evidence>
<keyword evidence="7 9" id="KW-0472">Membrane</keyword>
<evidence type="ECO:0000256" key="2">
    <source>
        <dbReference type="ARBA" id="ARBA00022448"/>
    </source>
</evidence>
<dbReference type="GO" id="GO:0005886">
    <property type="term" value="C:plasma membrane"/>
    <property type="evidence" value="ECO:0007669"/>
    <property type="project" value="UniProtKB-SubCell"/>
</dbReference>
<evidence type="ECO:0000259" key="10">
    <source>
        <dbReference type="Pfam" id="PF04290"/>
    </source>
</evidence>
<evidence type="ECO:0000256" key="3">
    <source>
        <dbReference type="ARBA" id="ARBA00022475"/>
    </source>
</evidence>
<keyword evidence="2" id="KW-0813">Transport</keyword>
<accession>A0A540V5N5</accession>
<keyword evidence="5 9" id="KW-0812">Transmembrane</keyword>
<dbReference type="Pfam" id="PF04290">
    <property type="entry name" value="DctQ"/>
    <property type="match status" value="1"/>
</dbReference>
<reference evidence="11 12" key="1">
    <citation type="submission" date="2019-06" db="EMBL/GenBank/DDBJ databases">
        <title>Genome sequence of Ureibacillus terrenus.</title>
        <authorList>
            <person name="Maclea K.S."/>
            <person name="Simoes M."/>
        </authorList>
    </citation>
    <scope>NUCLEOTIDE SEQUENCE [LARGE SCALE GENOMIC DNA]</scope>
    <source>
        <strain evidence="11 12">ATCC BAA-384</strain>
    </source>
</reference>
<evidence type="ECO:0000256" key="4">
    <source>
        <dbReference type="ARBA" id="ARBA00022519"/>
    </source>
</evidence>
<feature type="transmembrane region" description="Helical" evidence="9">
    <location>
        <begin position="61"/>
        <end position="79"/>
    </location>
</feature>
<dbReference type="OrthoDB" id="9815614at2"/>
<comment type="subcellular location">
    <subcellularLocation>
        <location evidence="1">Cell inner membrane</location>
        <topology evidence="1">Multi-pass membrane protein</topology>
    </subcellularLocation>
</comment>
<dbReference type="GO" id="GO:0015740">
    <property type="term" value="P:C4-dicarboxylate transport"/>
    <property type="evidence" value="ECO:0007669"/>
    <property type="project" value="TreeGrafter"/>
</dbReference>
<keyword evidence="6 9" id="KW-1133">Transmembrane helix</keyword>